<feature type="compositionally biased region" description="Polar residues" evidence="8">
    <location>
        <begin position="255"/>
        <end position="276"/>
    </location>
</feature>
<keyword evidence="3" id="KW-0509">mRNA transport</keyword>
<dbReference type="OrthoDB" id="185618at2759"/>
<keyword evidence="6" id="KW-0906">Nuclear pore complex</keyword>
<evidence type="ECO:0000256" key="7">
    <source>
        <dbReference type="ARBA" id="ARBA00023242"/>
    </source>
</evidence>
<evidence type="ECO:0000256" key="5">
    <source>
        <dbReference type="ARBA" id="ARBA00023010"/>
    </source>
</evidence>
<dbReference type="Pfam" id="PF00638">
    <property type="entry name" value="Ran_BP1"/>
    <property type="match status" value="1"/>
</dbReference>
<evidence type="ECO:0000256" key="2">
    <source>
        <dbReference type="ARBA" id="ARBA00022448"/>
    </source>
</evidence>
<evidence type="ECO:0000313" key="11">
    <source>
        <dbReference type="Proteomes" id="UP000823405"/>
    </source>
</evidence>
<dbReference type="PANTHER" id="PTHR38697">
    <property type="entry name" value="NUCLEAR PORE COMPLEX PROTEIN SIMILAR TO S. CEREVISIAE NUP2 (EUROFUNG)"/>
    <property type="match status" value="1"/>
</dbReference>
<dbReference type="CDD" id="cd13170">
    <property type="entry name" value="RanBD_NUP50"/>
    <property type="match status" value="1"/>
</dbReference>
<sequence length="472" mass="50034">MSKRGTDNQLTKDNYDQEDQDSGSQMGTFKMASVDELAKRPSILAKGAFTFNIGSNANTLAISTPTPAPVEPLTIDREGYERSLRGVNQGFLKRIQRDLEHNATANLAGAFEAYIEHRKKVKKQYPGIEEPQTIVLPPSQGCDTSDITPVKKTFSGLGVNAVPGDAASTASGSIPAPSTSSPFANLAGSGLFGFGSSSIKGAIDPPRNPTSSAAWFNSNNNPGINGSATSSLSSSHPFAPPFAAAVTTNTPFTHPSGSPSTNVFAQSPSATTNKPFSFQPKPFSVGRSGSLSSGSTFGSPASGSPSATPKPFVFQTPTNSPWTAGTTPSAANATASSINHGGSQGDQERVADDTKSELVDSRKGEEDERTVYEVRAKLYGVENNELKDLGVGQFRVNEHIVSKKRRMIMRTGGTGLITVNSWIIQGMPPQRNKNTLTIFAIENGKPKMFMLRVKEEQTAHELMQALEAGQTA</sequence>
<feature type="compositionally biased region" description="Basic and acidic residues" evidence="8">
    <location>
        <begin position="346"/>
        <end position="364"/>
    </location>
</feature>
<evidence type="ECO:0000313" key="10">
    <source>
        <dbReference type="EMBL" id="KAG0320166.1"/>
    </source>
</evidence>
<dbReference type="EMBL" id="JAAAIN010000111">
    <property type="protein sequence ID" value="KAG0320166.1"/>
    <property type="molecule type" value="Genomic_DNA"/>
</dbReference>
<evidence type="ECO:0000259" key="9">
    <source>
        <dbReference type="PROSITE" id="PS50196"/>
    </source>
</evidence>
<dbReference type="InterPro" id="IPR011993">
    <property type="entry name" value="PH-like_dom_sf"/>
</dbReference>
<name>A0A9P6UTI2_9FUNG</name>
<dbReference type="SUPFAM" id="SSF50729">
    <property type="entry name" value="PH domain-like"/>
    <property type="match status" value="1"/>
</dbReference>
<protein>
    <recommendedName>
        <fullName evidence="9">RanBD1 domain-containing protein</fullName>
    </recommendedName>
</protein>
<keyword evidence="11" id="KW-1185">Reference proteome</keyword>
<dbReference type="Gene3D" id="2.30.29.30">
    <property type="entry name" value="Pleckstrin-homology domain (PH domain)/Phosphotyrosine-binding domain (PTB)"/>
    <property type="match status" value="1"/>
</dbReference>
<dbReference type="SMART" id="SM00160">
    <property type="entry name" value="RanBD"/>
    <property type="match status" value="1"/>
</dbReference>
<feature type="compositionally biased region" description="Low complexity" evidence="8">
    <location>
        <begin position="323"/>
        <end position="337"/>
    </location>
</feature>
<reference evidence="10" key="1">
    <citation type="journal article" date="2020" name="Fungal Divers.">
        <title>Resolving the Mortierellaceae phylogeny through synthesis of multi-gene phylogenetics and phylogenomics.</title>
        <authorList>
            <person name="Vandepol N."/>
            <person name="Liber J."/>
            <person name="Desiro A."/>
            <person name="Na H."/>
            <person name="Kennedy M."/>
            <person name="Barry K."/>
            <person name="Grigoriev I.V."/>
            <person name="Miller A.N."/>
            <person name="O'Donnell K."/>
            <person name="Stajich J.E."/>
            <person name="Bonito G."/>
        </authorList>
    </citation>
    <scope>NUCLEOTIDE SEQUENCE</scope>
    <source>
        <strain evidence="10">NVP60</strain>
    </source>
</reference>
<dbReference type="GO" id="GO:0015031">
    <property type="term" value="P:protein transport"/>
    <property type="evidence" value="ECO:0007669"/>
    <property type="project" value="UniProtKB-KW"/>
</dbReference>
<feature type="region of interest" description="Disordered" evidence="8">
    <location>
        <begin position="249"/>
        <end position="364"/>
    </location>
</feature>
<feature type="compositionally biased region" description="Low complexity" evidence="8">
    <location>
        <begin position="282"/>
        <end position="311"/>
    </location>
</feature>
<evidence type="ECO:0000256" key="1">
    <source>
        <dbReference type="ARBA" id="ARBA00004567"/>
    </source>
</evidence>
<dbReference type="InterPro" id="IPR053074">
    <property type="entry name" value="NPC_Nucleoporin"/>
</dbReference>
<keyword evidence="2" id="KW-0813">Transport</keyword>
<evidence type="ECO:0000256" key="8">
    <source>
        <dbReference type="SAM" id="MobiDB-lite"/>
    </source>
</evidence>
<proteinExistence type="predicted"/>
<accession>A0A9P6UTI2</accession>
<dbReference type="AlphaFoldDB" id="A0A9P6UTI2"/>
<gene>
    <name evidence="10" type="ORF">BGZ97_000604</name>
</gene>
<feature type="region of interest" description="Disordered" evidence="8">
    <location>
        <begin position="1"/>
        <end position="28"/>
    </location>
</feature>
<dbReference type="PANTHER" id="PTHR38697:SF1">
    <property type="entry name" value="NUCLEAR PORE COMPLEX PROTEIN SIMILAR TO S. CEREVISIAE NUP2 (EUROFUNG)"/>
    <property type="match status" value="1"/>
</dbReference>
<dbReference type="GO" id="GO:0051028">
    <property type="term" value="P:mRNA transport"/>
    <property type="evidence" value="ECO:0007669"/>
    <property type="project" value="UniProtKB-KW"/>
</dbReference>
<organism evidence="10 11">
    <name type="scientific">Linnemannia gamsii</name>
    <dbReference type="NCBI Taxonomy" id="64522"/>
    <lineage>
        <taxon>Eukaryota</taxon>
        <taxon>Fungi</taxon>
        <taxon>Fungi incertae sedis</taxon>
        <taxon>Mucoromycota</taxon>
        <taxon>Mortierellomycotina</taxon>
        <taxon>Mortierellomycetes</taxon>
        <taxon>Mortierellales</taxon>
        <taxon>Mortierellaceae</taxon>
        <taxon>Linnemannia</taxon>
    </lineage>
</organism>
<dbReference type="PROSITE" id="PS50196">
    <property type="entry name" value="RANBD1"/>
    <property type="match status" value="1"/>
</dbReference>
<evidence type="ECO:0000256" key="3">
    <source>
        <dbReference type="ARBA" id="ARBA00022816"/>
    </source>
</evidence>
<evidence type="ECO:0000256" key="4">
    <source>
        <dbReference type="ARBA" id="ARBA00022927"/>
    </source>
</evidence>
<dbReference type="GO" id="GO:0005643">
    <property type="term" value="C:nuclear pore"/>
    <property type="evidence" value="ECO:0007669"/>
    <property type="project" value="UniProtKB-SubCell"/>
</dbReference>
<keyword evidence="4" id="KW-0653">Protein transport</keyword>
<dbReference type="InterPro" id="IPR015007">
    <property type="entry name" value="NUP2/50/61"/>
</dbReference>
<dbReference type="Pfam" id="PF08911">
    <property type="entry name" value="NUP50"/>
    <property type="match status" value="1"/>
</dbReference>
<evidence type="ECO:0000256" key="6">
    <source>
        <dbReference type="ARBA" id="ARBA00023132"/>
    </source>
</evidence>
<comment type="caution">
    <text evidence="10">The sequence shown here is derived from an EMBL/GenBank/DDBJ whole genome shotgun (WGS) entry which is preliminary data.</text>
</comment>
<keyword evidence="7" id="KW-0539">Nucleus</keyword>
<keyword evidence="5" id="KW-0811">Translocation</keyword>
<comment type="subcellular location">
    <subcellularLocation>
        <location evidence="1">Nucleus</location>
        <location evidence="1">Nuclear pore complex</location>
    </subcellularLocation>
</comment>
<dbReference type="Proteomes" id="UP000823405">
    <property type="component" value="Unassembled WGS sequence"/>
</dbReference>
<feature type="domain" description="RanBD1" evidence="9">
    <location>
        <begin position="357"/>
        <end position="472"/>
    </location>
</feature>
<dbReference type="InterPro" id="IPR000156">
    <property type="entry name" value="Ran_bind_dom"/>
</dbReference>